<comment type="caution">
    <text evidence="2">The sequence shown here is derived from an EMBL/GenBank/DDBJ whole genome shotgun (WGS) entry which is preliminary data.</text>
</comment>
<gene>
    <name evidence="2" type="ORF">GIV68_01470</name>
</gene>
<organism evidence="2 3">
    <name type="scientific">Pseudomonas salomonii</name>
    <dbReference type="NCBI Taxonomy" id="191391"/>
    <lineage>
        <taxon>Bacteria</taxon>
        <taxon>Pseudomonadati</taxon>
        <taxon>Pseudomonadota</taxon>
        <taxon>Gammaproteobacteria</taxon>
        <taxon>Pseudomonadales</taxon>
        <taxon>Pseudomonadaceae</taxon>
        <taxon>Pseudomonas</taxon>
    </lineage>
</organism>
<feature type="transmembrane region" description="Helical" evidence="1">
    <location>
        <begin position="12"/>
        <end position="36"/>
    </location>
</feature>
<proteinExistence type="predicted"/>
<evidence type="ECO:0000313" key="2">
    <source>
        <dbReference type="EMBL" id="MCF5543408.1"/>
    </source>
</evidence>
<name>A0ABS9GGE1_9PSED</name>
<keyword evidence="3" id="KW-1185">Reference proteome</keyword>
<reference evidence="2 3" key="1">
    <citation type="submission" date="2019-11" db="EMBL/GenBank/DDBJ databases">
        <title>Epiphytic Pseudomonas syringae from cherry orchards.</title>
        <authorList>
            <person name="Hulin M.T."/>
        </authorList>
    </citation>
    <scope>NUCLEOTIDE SEQUENCE [LARGE SCALE GENOMIC DNA]</scope>
    <source>
        <strain evidence="2 3">PA-3-2A</strain>
    </source>
</reference>
<dbReference type="Proteomes" id="UP000814158">
    <property type="component" value="Unassembled WGS sequence"/>
</dbReference>
<keyword evidence="1" id="KW-0472">Membrane</keyword>
<accession>A0ABS9GGE1</accession>
<keyword evidence="1" id="KW-1133">Transmembrane helix</keyword>
<sequence>MVESSDMLKLFIPYILGTGLLTVIITLSVDKTFLLINNRKEKKHSSIRVAVILESYALTCSDFISGNEYFGQRYGLNEKSYDMTNGDRPVLQNFPTDINWKEIKPSLASRALSLNAEELMTNSLLSSLTDDEFGWDRLAEVHNIVGYNGYKAWMLANEFRADVSLPRAETLHLEKYVEKHLNRYHEKSIKEANMRHSFSID</sequence>
<dbReference type="RefSeq" id="WP_236369000.1">
    <property type="nucleotide sequence ID" value="NZ_WKAT01000001.1"/>
</dbReference>
<keyword evidence="1" id="KW-0812">Transmembrane</keyword>
<dbReference type="EMBL" id="WKAT01000001">
    <property type="protein sequence ID" value="MCF5543408.1"/>
    <property type="molecule type" value="Genomic_DNA"/>
</dbReference>
<evidence type="ECO:0000256" key="1">
    <source>
        <dbReference type="SAM" id="Phobius"/>
    </source>
</evidence>
<evidence type="ECO:0000313" key="3">
    <source>
        <dbReference type="Proteomes" id="UP000814158"/>
    </source>
</evidence>
<protein>
    <submittedName>
        <fullName evidence="2">Uncharacterized protein</fullName>
    </submittedName>
</protein>